<keyword evidence="1" id="KW-0472">Membrane</keyword>
<dbReference type="PANTHER" id="PTHR12444">
    <property type="entry name" value="PROTEIN EFR3 HOMOLOG CMP44E"/>
    <property type="match status" value="1"/>
</dbReference>
<protein>
    <submittedName>
        <fullName evidence="2">Uncharacterized protein</fullName>
    </submittedName>
</protein>
<dbReference type="OrthoDB" id="7765283at2759"/>
<feature type="transmembrane region" description="Helical" evidence="1">
    <location>
        <begin position="255"/>
        <end position="274"/>
    </location>
</feature>
<dbReference type="GO" id="GO:0072659">
    <property type="term" value="P:protein localization to plasma membrane"/>
    <property type="evidence" value="ECO:0007669"/>
    <property type="project" value="TreeGrafter"/>
</dbReference>
<accession>A0A9P0L735</accession>
<keyword evidence="1" id="KW-1133">Transmembrane helix</keyword>
<dbReference type="EMBL" id="CAKOFQ010007021">
    <property type="protein sequence ID" value="CAH1987598.1"/>
    <property type="molecule type" value="Genomic_DNA"/>
</dbReference>
<evidence type="ECO:0000256" key="1">
    <source>
        <dbReference type="SAM" id="Phobius"/>
    </source>
</evidence>
<dbReference type="AlphaFoldDB" id="A0A9P0L735"/>
<dbReference type="PANTHER" id="PTHR12444:SF9">
    <property type="entry name" value="AGAP013133-PA"/>
    <property type="match status" value="1"/>
</dbReference>
<comment type="caution">
    <text evidence="2">The sequence shown here is derived from an EMBL/GenBank/DDBJ whole genome shotgun (WGS) entry which is preliminary data.</text>
</comment>
<evidence type="ECO:0000313" key="2">
    <source>
        <dbReference type="EMBL" id="CAH1987598.1"/>
    </source>
</evidence>
<reference evidence="2" key="1">
    <citation type="submission" date="2022-03" db="EMBL/GenBank/DDBJ databases">
        <authorList>
            <person name="Sayadi A."/>
        </authorList>
    </citation>
    <scope>NUCLEOTIDE SEQUENCE</scope>
</reference>
<proteinExistence type="predicted"/>
<evidence type="ECO:0000313" key="3">
    <source>
        <dbReference type="Proteomes" id="UP001152888"/>
    </source>
</evidence>
<gene>
    <name evidence="2" type="ORF">ACAOBT_LOCUS17942</name>
</gene>
<name>A0A9P0L735_ACAOB</name>
<dbReference type="InterPro" id="IPR051851">
    <property type="entry name" value="EFR3_Homologs"/>
</dbReference>
<feature type="transmembrane region" description="Helical" evidence="1">
    <location>
        <begin position="212"/>
        <end position="235"/>
    </location>
</feature>
<sequence>MMVVLYEVIKMTDWSRVPPESIDNITRKLLEMLQHSIDPQLTDIYNYVPLRKGIRICLCNMMEILSKKRLVKMLHLMLKVISQPDQNSSVQKSLSNLAIIAATEYRKKTSRPFSAKGPMPLIFGVYFCKDPNLNVIATMIWKSLLDARNIVRVFYSPRVYFEDTLYDLPYCKVRREDKVFFKSVQRFIFESIVYGIVNCTEREILYYYHETIGLTLVTVRCSAAASCFVAVGMAVQEYAFTITKKQLVRSHHLHAFVLSVMTLVCYVFRAKVLYKYVISIMKNRAEWAPHLNPPIHQKYKYAAHHILWNKPDLFFDDWEVKYGLWKCFRVKKDIIPKGSVKRHKKK</sequence>
<keyword evidence="3" id="KW-1185">Reference proteome</keyword>
<organism evidence="2 3">
    <name type="scientific">Acanthoscelides obtectus</name>
    <name type="common">Bean weevil</name>
    <name type="synonym">Bruchus obtectus</name>
    <dbReference type="NCBI Taxonomy" id="200917"/>
    <lineage>
        <taxon>Eukaryota</taxon>
        <taxon>Metazoa</taxon>
        <taxon>Ecdysozoa</taxon>
        <taxon>Arthropoda</taxon>
        <taxon>Hexapoda</taxon>
        <taxon>Insecta</taxon>
        <taxon>Pterygota</taxon>
        <taxon>Neoptera</taxon>
        <taxon>Endopterygota</taxon>
        <taxon>Coleoptera</taxon>
        <taxon>Polyphaga</taxon>
        <taxon>Cucujiformia</taxon>
        <taxon>Chrysomeloidea</taxon>
        <taxon>Chrysomelidae</taxon>
        <taxon>Bruchinae</taxon>
        <taxon>Bruchini</taxon>
        <taxon>Acanthoscelides</taxon>
    </lineage>
</organism>
<keyword evidence="1" id="KW-0812">Transmembrane</keyword>
<dbReference type="Proteomes" id="UP001152888">
    <property type="component" value="Unassembled WGS sequence"/>
</dbReference>
<dbReference type="GO" id="GO:0005886">
    <property type="term" value="C:plasma membrane"/>
    <property type="evidence" value="ECO:0007669"/>
    <property type="project" value="TreeGrafter"/>
</dbReference>